<dbReference type="Proteomes" id="UP001056120">
    <property type="component" value="Linkage Group LG08"/>
</dbReference>
<evidence type="ECO:0000313" key="2">
    <source>
        <dbReference type="Proteomes" id="UP001056120"/>
    </source>
</evidence>
<comment type="caution">
    <text evidence="1">The sequence shown here is derived from an EMBL/GenBank/DDBJ whole genome shotgun (WGS) entry which is preliminary data.</text>
</comment>
<name>A0ACB9IK81_9ASTR</name>
<accession>A0ACB9IK81</accession>
<protein>
    <submittedName>
        <fullName evidence="1">Uncharacterized protein</fullName>
    </submittedName>
</protein>
<gene>
    <name evidence="1" type="ORF">L1987_23832</name>
</gene>
<reference evidence="2" key="1">
    <citation type="journal article" date="2022" name="Mol. Ecol. Resour.">
        <title>The genomes of chicory, endive, great burdock and yacon provide insights into Asteraceae palaeo-polyploidization history and plant inulin production.</title>
        <authorList>
            <person name="Fan W."/>
            <person name="Wang S."/>
            <person name="Wang H."/>
            <person name="Wang A."/>
            <person name="Jiang F."/>
            <person name="Liu H."/>
            <person name="Zhao H."/>
            <person name="Xu D."/>
            <person name="Zhang Y."/>
        </authorList>
    </citation>
    <scope>NUCLEOTIDE SEQUENCE [LARGE SCALE GENOMIC DNA]</scope>
    <source>
        <strain evidence="2">cv. Yunnan</strain>
    </source>
</reference>
<organism evidence="1 2">
    <name type="scientific">Smallanthus sonchifolius</name>
    <dbReference type="NCBI Taxonomy" id="185202"/>
    <lineage>
        <taxon>Eukaryota</taxon>
        <taxon>Viridiplantae</taxon>
        <taxon>Streptophyta</taxon>
        <taxon>Embryophyta</taxon>
        <taxon>Tracheophyta</taxon>
        <taxon>Spermatophyta</taxon>
        <taxon>Magnoliopsida</taxon>
        <taxon>eudicotyledons</taxon>
        <taxon>Gunneridae</taxon>
        <taxon>Pentapetalae</taxon>
        <taxon>asterids</taxon>
        <taxon>campanulids</taxon>
        <taxon>Asterales</taxon>
        <taxon>Asteraceae</taxon>
        <taxon>Asteroideae</taxon>
        <taxon>Heliantheae alliance</taxon>
        <taxon>Millerieae</taxon>
        <taxon>Smallanthus</taxon>
    </lineage>
</organism>
<proteinExistence type="predicted"/>
<sequence length="169" mass="19565">MFDMRADWFRSNSLRLRASGPPPSTDPYQAPHRHNQLPSPLRDPYLPPDPYHPNPRTRQTMAPTSAIGVPVDATHQYVRTAEFMRQGMEYEIRHDLLGQRIDNLLGQGRYQEDLISNIGTHIDIMEGDREIFDARTEAARSEARFAIRVTIVMFVLVLICFLVESYLRR</sequence>
<keyword evidence="2" id="KW-1185">Reference proteome</keyword>
<reference evidence="1 2" key="2">
    <citation type="journal article" date="2022" name="Mol. Ecol. Resour.">
        <title>The genomes of chicory, endive, great burdock and yacon provide insights into Asteraceae paleo-polyploidization history and plant inulin production.</title>
        <authorList>
            <person name="Fan W."/>
            <person name="Wang S."/>
            <person name="Wang H."/>
            <person name="Wang A."/>
            <person name="Jiang F."/>
            <person name="Liu H."/>
            <person name="Zhao H."/>
            <person name="Xu D."/>
            <person name="Zhang Y."/>
        </authorList>
    </citation>
    <scope>NUCLEOTIDE SEQUENCE [LARGE SCALE GENOMIC DNA]</scope>
    <source>
        <strain evidence="2">cv. Yunnan</strain>
        <tissue evidence="1">Leaves</tissue>
    </source>
</reference>
<dbReference type="EMBL" id="CM042025">
    <property type="protein sequence ID" value="KAI3807896.1"/>
    <property type="molecule type" value="Genomic_DNA"/>
</dbReference>
<evidence type="ECO:0000313" key="1">
    <source>
        <dbReference type="EMBL" id="KAI3807896.1"/>
    </source>
</evidence>